<evidence type="ECO:0000256" key="2">
    <source>
        <dbReference type="SAM" id="Phobius"/>
    </source>
</evidence>
<evidence type="ECO:0000256" key="1">
    <source>
        <dbReference type="SAM" id="MobiDB-lite"/>
    </source>
</evidence>
<dbReference type="EMBL" id="BAAAQX010000047">
    <property type="protein sequence ID" value="GAA2215076.1"/>
    <property type="molecule type" value="Genomic_DNA"/>
</dbReference>
<evidence type="ECO:0000313" key="4">
    <source>
        <dbReference type="Proteomes" id="UP001499843"/>
    </source>
</evidence>
<protein>
    <recommendedName>
        <fullName evidence="5">Secreted protein</fullName>
    </recommendedName>
</protein>
<keyword evidence="2" id="KW-1133">Transmembrane helix</keyword>
<evidence type="ECO:0000313" key="3">
    <source>
        <dbReference type="EMBL" id="GAA2215076.1"/>
    </source>
</evidence>
<comment type="caution">
    <text evidence="3">The sequence shown here is derived from an EMBL/GenBank/DDBJ whole genome shotgun (WGS) entry which is preliminary data.</text>
</comment>
<gene>
    <name evidence="3" type="ORF">GCM10009850_105430</name>
</gene>
<evidence type="ECO:0008006" key="5">
    <source>
        <dbReference type="Google" id="ProtNLM"/>
    </source>
</evidence>
<accession>A0ABN3D012</accession>
<dbReference type="Proteomes" id="UP001499843">
    <property type="component" value="Unassembled WGS sequence"/>
</dbReference>
<keyword evidence="2" id="KW-0472">Membrane</keyword>
<keyword evidence="4" id="KW-1185">Reference proteome</keyword>
<sequence>MIPEGHHIGQGWRAALAALALGVTSLIIYGLFSSGFGRLPRAALPTPAPAPSQIEPAPNEPAPNEAGSTEPGASEPGPSEAESVAGQAAPDPGHVADPSHDPDRPAAASVGQPSPVRASGPALWVVSDDFWLTYLPAGLERTGGAVTASRARAAFGAAGRFVEVQVERGTVAADWDGYRKRIPVLDARATTVRGKPAVVGEHPAGGRVIVWLERPGTGAWIRVSDSLGRELVTLAASVKAPVGD</sequence>
<dbReference type="RefSeq" id="WP_344493511.1">
    <property type="nucleotide sequence ID" value="NZ_BAAAQX010000047.1"/>
</dbReference>
<reference evidence="3 4" key="1">
    <citation type="journal article" date="2019" name="Int. J. Syst. Evol. Microbiol.">
        <title>The Global Catalogue of Microorganisms (GCM) 10K type strain sequencing project: providing services to taxonomists for standard genome sequencing and annotation.</title>
        <authorList>
            <consortium name="The Broad Institute Genomics Platform"/>
            <consortium name="The Broad Institute Genome Sequencing Center for Infectious Disease"/>
            <person name="Wu L."/>
            <person name="Ma J."/>
        </authorList>
    </citation>
    <scope>NUCLEOTIDE SEQUENCE [LARGE SCALE GENOMIC DNA]</scope>
    <source>
        <strain evidence="3 4">JCM 16114</strain>
    </source>
</reference>
<organism evidence="3 4">
    <name type="scientific">Nonomuraea monospora</name>
    <dbReference type="NCBI Taxonomy" id="568818"/>
    <lineage>
        <taxon>Bacteria</taxon>
        <taxon>Bacillati</taxon>
        <taxon>Actinomycetota</taxon>
        <taxon>Actinomycetes</taxon>
        <taxon>Streptosporangiales</taxon>
        <taxon>Streptosporangiaceae</taxon>
        <taxon>Nonomuraea</taxon>
    </lineage>
</organism>
<feature type="region of interest" description="Disordered" evidence="1">
    <location>
        <begin position="44"/>
        <end position="116"/>
    </location>
</feature>
<feature type="transmembrane region" description="Helical" evidence="2">
    <location>
        <begin position="12"/>
        <end position="32"/>
    </location>
</feature>
<name>A0ABN3D012_9ACTN</name>
<proteinExistence type="predicted"/>
<keyword evidence="2" id="KW-0812">Transmembrane</keyword>